<dbReference type="SUPFAM" id="SSF52151">
    <property type="entry name" value="FabD/lysophospholipase-like"/>
    <property type="match status" value="1"/>
</dbReference>
<evidence type="ECO:0000313" key="6">
    <source>
        <dbReference type="Proteomes" id="UP001464891"/>
    </source>
</evidence>
<comment type="similarity">
    <text evidence="1">Belongs to the patatin family.</text>
</comment>
<proteinExistence type="inferred from homology"/>
<dbReference type="CDD" id="cd07199">
    <property type="entry name" value="Pat17_PNPLA8_PNPLA9_like"/>
    <property type="match status" value="1"/>
</dbReference>
<protein>
    <submittedName>
        <fullName evidence="5">Patatin-like phospholipase family protein</fullName>
    </submittedName>
</protein>
<evidence type="ECO:0000259" key="4">
    <source>
        <dbReference type="PROSITE" id="PS51635"/>
    </source>
</evidence>
<dbReference type="RefSeq" id="WP_190440132.1">
    <property type="nucleotide sequence ID" value="NZ_JAMPKM010000014.1"/>
</dbReference>
<feature type="active site" description="Nucleophile" evidence="3">
    <location>
        <position position="44"/>
    </location>
</feature>
<feature type="short sequence motif" description="GXSXG" evidence="3">
    <location>
        <begin position="42"/>
        <end position="46"/>
    </location>
</feature>
<reference evidence="5 6" key="1">
    <citation type="submission" date="2022-04" db="EMBL/GenBank/DDBJ databases">
        <title>Positive selection, recombination, and allopatry shape intraspecific diversity of widespread and dominant cyanobacteria.</title>
        <authorList>
            <person name="Wei J."/>
            <person name="Shu W."/>
            <person name="Hu C."/>
        </authorList>
    </citation>
    <scope>NUCLEOTIDE SEQUENCE [LARGE SCALE GENOMIC DNA]</scope>
    <source>
        <strain evidence="5 6">GB2-A4</strain>
    </source>
</reference>
<keyword evidence="6" id="KW-1185">Reference proteome</keyword>
<feature type="short sequence motif" description="DGA/G" evidence="3">
    <location>
        <begin position="274"/>
        <end position="276"/>
    </location>
</feature>
<evidence type="ECO:0000256" key="1">
    <source>
        <dbReference type="ARBA" id="ARBA00010240"/>
    </source>
</evidence>
<feature type="active site" description="Proton acceptor" evidence="3">
    <location>
        <position position="274"/>
    </location>
</feature>
<sequence>MTFRILSLDGGGIRGVIAARILQVVEQQLGGPLSQHFDLIAGTSTGSLLAAGVTLGFSSERLINLYQERGKTIFPYGDWWGYLMPQRLKLIAQYGLTSFPPSLSVPKFSDAGLLKVLQTELGDRKFCQISSSQKSNGESQKLLVTTYDTIRRMPLVFKSWRHDKWYANVPLWEICACSASAPSYFPAHRLLVRADGTAKGATPQTLTLAATPWQDADDYYKMQIEILAGPGKGQRASIERYAAATQTATMAQPWSVVPDATSTYRLIGEFSTIDGGVGANNPTACAIAEALRLGHAPQDIQVLSIGTGQPEGSIPWVEARQWGILRWAWNARIIGVTMDAPSGIHAYVSQQITADDHYLRIQPKLNYSKEGIDNASPENLANLRRDAEACLSQVQGRLTHFLKTNWLS</sequence>
<evidence type="ECO:0000313" key="5">
    <source>
        <dbReference type="EMBL" id="MEP0819418.1"/>
    </source>
</evidence>
<comment type="caution">
    <text evidence="5">The sequence shown here is derived from an EMBL/GenBank/DDBJ whole genome shotgun (WGS) entry which is preliminary data.</text>
</comment>
<evidence type="ECO:0000256" key="2">
    <source>
        <dbReference type="ARBA" id="ARBA00023098"/>
    </source>
</evidence>
<keyword evidence="3" id="KW-0378">Hydrolase</keyword>
<keyword evidence="3" id="KW-0442">Lipid degradation</keyword>
<dbReference type="Pfam" id="PF01734">
    <property type="entry name" value="Patatin"/>
    <property type="match status" value="1"/>
</dbReference>
<dbReference type="PANTHER" id="PTHR32176:SF92">
    <property type="entry name" value="XYLOSE ISOMERASE"/>
    <property type="match status" value="1"/>
</dbReference>
<dbReference type="InterPro" id="IPR016035">
    <property type="entry name" value="Acyl_Trfase/lysoPLipase"/>
</dbReference>
<gene>
    <name evidence="5" type="ORF">NC998_20160</name>
</gene>
<keyword evidence="2 3" id="KW-0443">Lipid metabolism</keyword>
<evidence type="ECO:0000256" key="3">
    <source>
        <dbReference type="PROSITE-ProRule" id="PRU01161"/>
    </source>
</evidence>
<accession>A0ABV0JC96</accession>
<dbReference type="Proteomes" id="UP001464891">
    <property type="component" value="Unassembled WGS sequence"/>
</dbReference>
<dbReference type="InterPro" id="IPR002641">
    <property type="entry name" value="PNPLA_dom"/>
</dbReference>
<dbReference type="PROSITE" id="PS51635">
    <property type="entry name" value="PNPLA"/>
    <property type="match status" value="1"/>
</dbReference>
<name>A0ABV0JC96_9CYAN</name>
<dbReference type="Gene3D" id="3.40.1090.10">
    <property type="entry name" value="Cytosolic phospholipase A2 catalytic domain"/>
    <property type="match status" value="1"/>
</dbReference>
<feature type="domain" description="PNPLA" evidence="4">
    <location>
        <begin position="6"/>
        <end position="287"/>
    </location>
</feature>
<dbReference type="PANTHER" id="PTHR32176">
    <property type="entry name" value="XYLOSE ISOMERASE"/>
    <property type="match status" value="1"/>
</dbReference>
<feature type="short sequence motif" description="GXGXXG" evidence="3">
    <location>
        <begin position="10"/>
        <end position="15"/>
    </location>
</feature>
<organism evidence="5 6">
    <name type="scientific">Trichocoleus desertorum GB2-A4</name>
    <dbReference type="NCBI Taxonomy" id="2933944"/>
    <lineage>
        <taxon>Bacteria</taxon>
        <taxon>Bacillati</taxon>
        <taxon>Cyanobacteriota</taxon>
        <taxon>Cyanophyceae</taxon>
        <taxon>Leptolyngbyales</taxon>
        <taxon>Trichocoleusaceae</taxon>
        <taxon>Trichocoleus</taxon>
    </lineage>
</organism>
<dbReference type="EMBL" id="JAMPKM010000014">
    <property type="protein sequence ID" value="MEP0819418.1"/>
    <property type="molecule type" value="Genomic_DNA"/>
</dbReference>